<reference evidence="2 3" key="1">
    <citation type="submission" date="2018-09" db="EMBL/GenBank/DDBJ databases">
        <title>Novel species of Cryobacterium.</title>
        <authorList>
            <person name="Liu Q."/>
            <person name="Xin Y.-H."/>
        </authorList>
    </citation>
    <scope>NUCLEOTIDE SEQUENCE [LARGE SCALE GENOMIC DNA]</scope>
    <source>
        <strain evidence="2 3">Hh39</strain>
    </source>
</reference>
<dbReference type="EMBL" id="QZVS01000070">
    <property type="protein sequence ID" value="RJT89656.1"/>
    <property type="molecule type" value="Genomic_DNA"/>
</dbReference>
<feature type="transmembrane region" description="Helical" evidence="1">
    <location>
        <begin position="6"/>
        <end position="28"/>
    </location>
</feature>
<protein>
    <submittedName>
        <fullName evidence="2">Sortase</fullName>
    </submittedName>
</protein>
<comment type="caution">
    <text evidence="2">The sequence shown here is derived from an EMBL/GenBank/DDBJ whole genome shotgun (WGS) entry which is preliminary data.</text>
</comment>
<keyword evidence="1" id="KW-1133">Transmembrane helix</keyword>
<accession>A0A3A5MUH9</accession>
<dbReference type="OrthoDB" id="5125638at2"/>
<keyword evidence="3" id="KW-1185">Reference proteome</keyword>
<gene>
    <name evidence="2" type="ORF">D6T64_06105</name>
</gene>
<evidence type="ECO:0000256" key="1">
    <source>
        <dbReference type="SAM" id="Phobius"/>
    </source>
</evidence>
<dbReference type="AlphaFoldDB" id="A0A3A5MUH9"/>
<dbReference type="RefSeq" id="WP_119973178.1">
    <property type="nucleotide sequence ID" value="NZ_JBHSQA010000006.1"/>
</dbReference>
<name>A0A3A5MUH9_9MICO</name>
<feature type="transmembrane region" description="Helical" evidence="1">
    <location>
        <begin position="106"/>
        <end position="131"/>
    </location>
</feature>
<sequence length="136" mass="14734">MSGLEFASIISEILTLIGLFVGGGLYLVGLSVRGISGRWVRTDAVIAAALPTHVIRWYDHEGDVHERPADTHETHELAPGEDVLVWFRRRSPDRCRTHDPALDGKAFRVIGLVLLGIGIVAAVLGVVMMFLPTGPA</sequence>
<keyword evidence="1" id="KW-0472">Membrane</keyword>
<evidence type="ECO:0000313" key="3">
    <source>
        <dbReference type="Proteomes" id="UP000272015"/>
    </source>
</evidence>
<organism evidence="2 3">
    <name type="scientific">Cryobacterium melibiosiphilum</name>
    <dbReference type="NCBI Taxonomy" id="995039"/>
    <lineage>
        <taxon>Bacteria</taxon>
        <taxon>Bacillati</taxon>
        <taxon>Actinomycetota</taxon>
        <taxon>Actinomycetes</taxon>
        <taxon>Micrococcales</taxon>
        <taxon>Microbacteriaceae</taxon>
        <taxon>Cryobacterium</taxon>
    </lineage>
</organism>
<keyword evidence="1" id="KW-0812">Transmembrane</keyword>
<proteinExistence type="predicted"/>
<evidence type="ECO:0000313" key="2">
    <source>
        <dbReference type="EMBL" id="RJT89656.1"/>
    </source>
</evidence>
<dbReference type="Proteomes" id="UP000272015">
    <property type="component" value="Unassembled WGS sequence"/>
</dbReference>